<dbReference type="InterPro" id="IPR050388">
    <property type="entry name" value="ABC_Ni/Peptide_Import"/>
</dbReference>
<dbReference type="InterPro" id="IPR003593">
    <property type="entry name" value="AAA+_ATPase"/>
</dbReference>
<evidence type="ECO:0000259" key="10">
    <source>
        <dbReference type="PROSITE" id="PS50893"/>
    </source>
</evidence>
<keyword evidence="7 11" id="KW-0067">ATP-binding</keyword>
<reference evidence="11 12" key="1">
    <citation type="submission" date="2019-04" db="EMBL/GenBank/DDBJ databases">
        <title>Genome sequence of Pelagicola litoralis CL-ES2.</title>
        <authorList>
            <person name="Cao J."/>
        </authorList>
    </citation>
    <scope>NUCLEOTIDE SEQUENCE [LARGE SCALE GENOMIC DNA]</scope>
    <source>
        <strain evidence="11 12">CL-ES2</strain>
    </source>
</reference>
<dbReference type="PANTHER" id="PTHR43297">
    <property type="entry name" value="OLIGOPEPTIDE TRANSPORT ATP-BINDING PROTEIN APPD"/>
    <property type="match status" value="1"/>
</dbReference>
<feature type="domain" description="ABC transporter" evidence="10">
    <location>
        <begin position="5"/>
        <end position="246"/>
    </location>
</feature>
<keyword evidence="8" id="KW-1278">Translocase</keyword>
<keyword evidence="4" id="KW-1003">Cell membrane</keyword>
<keyword evidence="12" id="KW-1185">Reference proteome</keyword>
<comment type="similarity">
    <text evidence="2">Belongs to the ABC transporter superfamily.</text>
</comment>
<gene>
    <name evidence="11" type="ORF">FAP39_11580</name>
</gene>
<evidence type="ECO:0000313" key="11">
    <source>
        <dbReference type="EMBL" id="TKZ19380.1"/>
    </source>
</evidence>
<proteinExistence type="inferred from homology"/>
<dbReference type="InterPro" id="IPR017871">
    <property type="entry name" value="ABC_transporter-like_CS"/>
</dbReference>
<sequence>MVDALSVSNLSVTNPGAPPLLDQLNFNIAPGERVGLVGQSGCGKSLTAAALCGLLRPPLAITTGTARIDGVELVGAAPHVWRQIRGRRVFQIFQSPGTALTPARSIRAQLVETARIVGANPKQAVTSALETVALDPHVADFFPYQLSGGMKQRVLIAMALILRPRILIADEPTTGLDVLTEREILAALDKMANEVGSAVLFISHDLRAVAEIASRTLVMEHGRLVEDAPISDLAASTAPSARQLAEAAQALQSTC</sequence>
<dbReference type="GO" id="GO:0016887">
    <property type="term" value="F:ATP hydrolysis activity"/>
    <property type="evidence" value="ECO:0007669"/>
    <property type="project" value="InterPro"/>
</dbReference>
<keyword evidence="6" id="KW-0547">Nucleotide-binding</keyword>
<dbReference type="SMART" id="SM00382">
    <property type="entry name" value="AAA"/>
    <property type="match status" value="1"/>
</dbReference>
<name>A0A4U7N178_9RHOB</name>
<evidence type="ECO:0000256" key="8">
    <source>
        <dbReference type="ARBA" id="ARBA00022967"/>
    </source>
</evidence>
<comment type="caution">
    <text evidence="11">The sequence shown here is derived from an EMBL/GenBank/DDBJ whole genome shotgun (WGS) entry which is preliminary data.</text>
</comment>
<evidence type="ECO:0000256" key="9">
    <source>
        <dbReference type="ARBA" id="ARBA00023136"/>
    </source>
</evidence>
<keyword evidence="3" id="KW-0813">Transport</keyword>
<evidence type="ECO:0000313" key="12">
    <source>
        <dbReference type="Proteomes" id="UP000306575"/>
    </source>
</evidence>
<dbReference type="RefSeq" id="WP_138016564.1">
    <property type="nucleotide sequence ID" value="NZ_SULI01000013.1"/>
</dbReference>
<evidence type="ECO:0000256" key="5">
    <source>
        <dbReference type="ARBA" id="ARBA00022519"/>
    </source>
</evidence>
<evidence type="ECO:0000256" key="7">
    <source>
        <dbReference type="ARBA" id="ARBA00022840"/>
    </source>
</evidence>
<evidence type="ECO:0000256" key="4">
    <source>
        <dbReference type="ARBA" id="ARBA00022475"/>
    </source>
</evidence>
<accession>A0A4U7N178</accession>
<dbReference type="SUPFAM" id="SSF52540">
    <property type="entry name" value="P-loop containing nucleoside triphosphate hydrolases"/>
    <property type="match status" value="1"/>
</dbReference>
<dbReference type="CDD" id="cd03257">
    <property type="entry name" value="ABC_NikE_OppD_transporters"/>
    <property type="match status" value="1"/>
</dbReference>
<dbReference type="Pfam" id="PF00005">
    <property type="entry name" value="ABC_tran"/>
    <property type="match status" value="1"/>
</dbReference>
<dbReference type="GO" id="GO:0005886">
    <property type="term" value="C:plasma membrane"/>
    <property type="evidence" value="ECO:0007669"/>
    <property type="project" value="UniProtKB-SubCell"/>
</dbReference>
<dbReference type="InterPro" id="IPR027417">
    <property type="entry name" value="P-loop_NTPase"/>
</dbReference>
<evidence type="ECO:0000256" key="1">
    <source>
        <dbReference type="ARBA" id="ARBA00004417"/>
    </source>
</evidence>
<dbReference type="PROSITE" id="PS50893">
    <property type="entry name" value="ABC_TRANSPORTER_2"/>
    <property type="match status" value="1"/>
</dbReference>
<keyword evidence="9" id="KW-0472">Membrane</keyword>
<dbReference type="OrthoDB" id="7374568at2"/>
<dbReference type="PROSITE" id="PS00211">
    <property type="entry name" value="ABC_TRANSPORTER_1"/>
    <property type="match status" value="1"/>
</dbReference>
<comment type="subcellular location">
    <subcellularLocation>
        <location evidence="1">Cell inner membrane</location>
        <topology evidence="1">Peripheral membrane protein</topology>
    </subcellularLocation>
</comment>
<evidence type="ECO:0000256" key="2">
    <source>
        <dbReference type="ARBA" id="ARBA00005417"/>
    </source>
</evidence>
<protein>
    <submittedName>
        <fullName evidence="11">ABC transporter ATP-binding protein</fullName>
    </submittedName>
</protein>
<dbReference type="AlphaFoldDB" id="A0A4U7N178"/>
<dbReference type="EMBL" id="SULI01000013">
    <property type="protein sequence ID" value="TKZ19380.1"/>
    <property type="molecule type" value="Genomic_DNA"/>
</dbReference>
<dbReference type="Proteomes" id="UP000306575">
    <property type="component" value="Unassembled WGS sequence"/>
</dbReference>
<evidence type="ECO:0000256" key="6">
    <source>
        <dbReference type="ARBA" id="ARBA00022741"/>
    </source>
</evidence>
<dbReference type="InterPro" id="IPR003439">
    <property type="entry name" value="ABC_transporter-like_ATP-bd"/>
</dbReference>
<dbReference type="GO" id="GO:0005524">
    <property type="term" value="F:ATP binding"/>
    <property type="evidence" value="ECO:0007669"/>
    <property type="project" value="UniProtKB-KW"/>
</dbReference>
<dbReference type="PANTHER" id="PTHR43297:SF14">
    <property type="entry name" value="ATPASE AAA-TYPE CORE DOMAIN-CONTAINING PROTEIN"/>
    <property type="match status" value="1"/>
</dbReference>
<dbReference type="Gene3D" id="3.40.50.300">
    <property type="entry name" value="P-loop containing nucleotide triphosphate hydrolases"/>
    <property type="match status" value="1"/>
</dbReference>
<keyword evidence="5" id="KW-0997">Cell inner membrane</keyword>
<evidence type="ECO:0000256" key="3">
    <source>
        <dbReference type="ARBA" id="ARBA00022448"/>
    </source>
</evidence>
<organism evidence="11 12">
    <name type="scientific">Shimia litoralis</name>
    <dbReference type="NCBI Taxonomy" id="420403"/>
    <lineage>
        <taxon>Bacteria</taxon>
        <taxon>Pseudomonadati</taxon>
        <taxon>Pseudomonadota</taxon>
        <taxon>Alphaproteobacteria</taxon>
        <taxon>Rhodobacterales</taxon>
        <taxon>Roseobacteraceae</taxon>
    </lineage>
</organism>